<protein>
    <submittedName>
        <fullName evidence="2">Uncharacterized protein</fullName>
    </submittedName>
</protein>
<feature type="non-terminal residue" evidence="2">
    <location>
        <position position="68"/>
    </location>
</feature>
<name>A0A382HQN3_9ZZZZ</name>
<gene>
    <name evidence="2" type="ORF">METZ01_LOCUS242266</name>
</gene>
<keyword evidence="1" id="KW-1133">Transmembrane helix</keyword>
<keyword evidence="1" id="KW-0472">Membrane</keyword>
<evidence type="ECO:0000313" key="2">
    <source>
        <dbReference type="EMBL" id="SVB89412.1"/>
    </source>
</evidence>
<feature type="transmembrane region" description="Helical" evidence="1">
    <location>
        <begin position="33"/>
        <end position="55"/>
    </location>
</feature>
<dbReference type="EMBL" id="UINC01062621">
    <property type="protein sequence ID" value="SVB89412.1"/>
    <property type="molecule type" value="Genomic_DNA"/>
</dbReference>
<proteinExistence type="predicted"/>
<organism evidence="2">
    <name type="scientific">marine metagenome</name>
    <dbReference type="NCBI Taxonomy" id="408172"/>
    <lineage>
        <taxon>unclassified sequences</taxon>
        <taxon>metagenomes</taxon>
        <taxon>ecological metagenomes</taxon>
    </lineage>
</organism>
<sequence length="68" mass="7951">MKRQNTFLLCFLFSLLLLPFVFGLFGTQTFYGAIWDGFSFGIVVISATLFFLMTFKNTKYSSQDFFIY</sequence>
<keyword evidence="1" id="KW-0812">Transmembrane</keyword>
<dbReference type="AlphaFoldDB" id="A0A382HQN3"/>
<evidence type="ECO:0000256" key="1">
    <source>
        <dbReference type="SAM" id="Phobius"/>
    </source>
</evidence>
<accession>A0A382HQN3</accession>
<reference evidence="2" key="1">
    <citation type="submission" date="2018-05" db="EMBL/GenBank/DDBJ databases">
        <authorList>
            <person name="Lanie J.A."/>
            <person name="Ng W.-L."/>
            <person name="Kazmierczak K.M."/>
            <person name="Andrzejewski T.M."/>
            <person name="Davidsen T.M."/>
            <person name="Wayne K.J."/>
            <person name="Tettelin H."/>
            <person name="Glass J.I."/>
            <person name="Rusch D."/>
            <person name="Podicherti R."/>
            <person name="Tsui H.-C.T."/>
            <person name="Winkler M.E."/>
        </authorList>
    </citation>
    <scope>NUCLEOTIDE SEQUENCE</scope>
</reference>